<dbReference type="AlphaFoldDB" id="A0A6C0KRS2"/>
<feature type="transmembrane region" description="Helical" evidence="1">
    <location>
        <begin position="6"/>
        <end position="22"/>
    </location>
</feature>
<evidence type="ECO:0000256" key="1">
    <source>
        <dbReference type="SAM" id="Phobius"/>
    </source>
</evidence>
<keyword evidence="1" id="KW-0812">Transmembrane</keyword>
<dbReference type="EMBL" id="MN740968">
    <property type="protein sequence ID" value="QHU20299.1"/>
    <property type="molecule type" value="Genomic_DNA"/>
</dbReference>
<keyword evidence="1" id="KW-0472">Membrane</keyword>
<proteinExistence type="predicted"/>
<evidence type="ECO:0000313" key="2">
    <source>
        <dbReference type="EMBL" id="QHU20299.1"/>
    </source>
</evidence>
<reference evidence="2" key="1">
    <citation type="journal article" date="2020" name="Nature">
        <title>Giant virus diversity and host interactions through global metagenomics.</title>
        <authorList>
            <person name="Schulz F."/>
            <person name="Roux S."/>
            <person name="Paez-Espino D."/>
            <person name="Jungbluth S."/>
            <person name="Walsh D.A."/>
            <person name="Denef V.J."/>
            <person name="McMahon K.D."/>
            <person name="Konstantinidis K.T."/>
            <person name="Eloe-Fadrosh E.A."/>
            <person name="Kyrpides N.C."/>
            <person name="Woyke T."/>
        </authorList>
    </citation>
    <scope>NUCLEOTIDE SEQUENCE</scope>
    <source>
        <strain evidence="2">GVMAG-S-3300013093-109</strain>
    </source>
</reference>
<sequence length="69" mass="7723">MLLPLLIIVFFAIIGYIMYLNWPARSTGHSCNECGAPPSQCRCHKKQCDRCGMPKPQCGCPKKEGCQFC</sequence>
<accession>A0A6C0KRS2</accession>
<name>A0A6C0KRS2_9ZZZZ</name>
<keyword evidence="1" id="KW-1133">Transmembrane helix</keyword>
<protein>
    <submittedName>
        <fullName evidence="2">Uncharacterized protein</fullName>
    </submittedName>
</protein>
<organism evidence="2">
    <name type="scientific">viral metagenome</name>
    <dbReference type="NCBI Taxonomy" id="1070528"/>
    <lineage>
        <taxon>unclassified sequences</taxon>
        <taxon>metagenomes</taxon>
        <taxon>organismal metagenomes</taxon>
    </lineage>
</organism>